<feature type="transmembrane region" description="Helical" evidence="1">
    <location>
        <begin position="227"/>
        <end position="243"/>
    </location>
</feature>
<feature type="transmembrane region" description="Helical" evidence="1">
    <location>
        <begin position="80"/>
        <end position="100"/>
    </location>
</feature>
<feature type="transmembrane region" description="Helical" evidence="1">
    <location>
        <begin position="41"/>
        <end position="68"/>
    </location>
</feature>
<organism evidence="2 3">
    <name type="scientific">Pseudopedobacter saltans</name>
    <dbReference type="NCBI Taxonomy" id="151895"/>
    <lineage>
        <taxon>Bacteria</taxon>
        <taxon>Pseudomonadati</taxon>
        <taxon>Bacteroidota</taxon>
        <taxon>Sphingobacteriia</taxon>
        <taxon>Sphingobacteriales</taxon>
        <taxon>Sphingobacteriaceae</taxon>
        <taxon>Pseudopedobacter</taxon>
    </lineage>
</organism>
<evidence type="ECO:0000256" key="1">
    <source>
        <dbReference type="SAM" id="Phobius"/>
    </source>
</evidence>
<feature type="transmembrane region" description="Helical" evidence="1">
    <location>
        <begin position="272"/>
        <end position="289"/>
    </location>
</feature>
<feature type="transmembrane region" description="Helical" evidence="1">
    <location>
        <begin position="106"/>
        <end position="124"/>
    </location>
</feature>
<gene>
    <name evidence="2" type="ORF">DI598_05480</name>
</gene>
<feature type="transmembrane region" description="Helical" evidence="1">
    <location>
        <begin position="348"/>
        <end position="371"/>
    </location>
</feature>
<evidence type="ECO:0000313" key="3">
    <source>
        <dbReference type="Proteomes" id="UP000249645"/>
    </source>
</evidence>
<dbReference type="PANTHER" id="PTHR37422:SF13">
    <property type="entry name" value="LIPOPOLYSACCHARIDE BIOSYNTHESIS PROTEIN PA4999-RELATED"/>
    <property type="match status" value="1"/>
</dbReference>
<evidence type="ECO:0000313" key="2">
    <source>
        <dbReference type="EMBL" id="PZP50468.1"/>
    </source>
</evidence>
<dbReference type="InterPro" id="IPR051533">
    <property type="entry name" value="WaaL-like"/>
</dbReference>
<keyword evidence="1" id="KW-0472">Membrane</keyword>
<dbReference type="AlphaFoldDB" id="A0A2W5F4Y9"/>
<dbReference type="Proteomes" id="UP000249645">
    <property type="component" value="Unassembled WGS sequence"/>
</dbReference>
<proteinExistence type="predicted"/>
<keyword evidence="1" id="KW-0812">Transmembrane</keyword>
<dbReference type="PANTHER" id="PTHR37422">
    <property type="entry name" value="TEICHURONIC ACID BIOSYNTHESIS PROTEIN TUAE"/>
    <property type="match status" value="1"/>
</dbReference>
<reference evidence="2 3" key="1">
    <citation type="submission" date="2017-11" db="EMBL/GenBank/DDBJ databases">
        <title>Infants hospitalized years apart are colonized by the same room-sourced microbial strains.</title>
        <authorList>
            <person name="Brooks B."/>
            <person name="Olm M.R."/>
            <person name="Firek B.A."/>
            <person name="Baker R."/>
            <person name="Thomas B.C."/>
            <person name="Morowitz M.J."/>
            <person name="Banfield J.F."/>
        </authorList>
    </citation>
    <scope>NUCLEOTIDE SEQUENCE [LARGE SCALE GENOMIC DNA]</scope>
    <source>
        <strain evidence="2">S2_009_000_R2_76</strain>
    </source>
</reference>
<feature type="transmembrane region" description="Helical" evidence="1">
    <location>
        <begin position="392"/>
        <end position="411"/>
    </location>
</feature>
<keyword evidence="1" id="KW-1133">Transmembrane helix</keyword>
<sequence>MIIQLILLLVLVAVAFFLEEEKAMLLVLMLLPFNFLLKSVLYPIIGNGNVFGVWKEAMLGVIFLKIVYKLFTKKISLNKYFPKWSIAVFFVGLCFLFVRAPIKSDAIISLKSLGYSLVVFFIFAHTPIRFLSNRKISEGIGISALAVFFIAHIEQFFLTRQFAELYHVFKEQLPNGRLLYTESAYTILARNRMFGPMVGPNELGMYTSLVLVYFSYLFFTQKHDLRSRIFLLAILILGISTLIQTYSRASWAIFLMSSFFVFVVGVRKWRPILRFGVYVIVSVAVMVAINKDLRIIFMGSVTGQEASAGARVETFAQSGEKIYNKPLGYGLGTIQYSTHNTRSFNTEIFWWLVAGELGIVFGIILILIYLISSFNIFHYWQRAMYTNAFTSVMPFYLFTVVVAGWASVIVFDPTFQEYLWSFSGLAINPLLTKSDYEL</sequence>
<feature type="transmembrane region" description="Helical" evidence="1">
    <location>
        <begin position="203"/>
        <end position="220"/>
    </location>
</feature>
<dbReference type="EMBL" id="QFOI01000066">
    <property type="protein sequence ID" value="PZP50468.1"/>
    <property type="molecule type" value="Genomic_DNA"/>
</dbReference>
<comment type="caution">
    <text evidence="2">The sequence shown here is derived from an EMBL/GenBank/DDBJ whole genome shotgun (WGS) entry which is preliminary data.</text>
</comment>
<evidence type="ECO:0008006" key="4">
    <source>
        <dbReference type="Google" id="ProtNLM"/>
    </source>
</evidence>
<feature type="transmembrane region" description="Helical" evidence="1">
    <location>
        <begin position="136"/>
        <end position="158"/>
    </location>
</feature>
<accession>A0A2W5F4Y9</accession>
<protein>
    <recommendedName>
        <fullName evidence="4">O-antigen polymerase</fullName>
    </recommendedName>
</protein>
<name>A0A2W5F4Y9_9SPHI</name>
<feature type="transmembrane region" description="Helical" evidence="1">
    <location>
        <begin position="249"/>
        <end position="265"/>
    </location>
</feature>